<dbReference type="SMART" id="SM00331">
    <property type="entry name" value="PP2C_SIG"/>
    <property type="match status" value="1"/>
</dbReference>
<dbReference type="InterPro" id="IPR036457">
    <property type="entry name" value="PPM-type-like_dom_sf"/>
</dbReference>
<dbReference type="GO" id="GO:0000160">
    <property type="term" value="P:phosphorelay signal transduction system"/>
    <property type="evidence" value="ECO:0007669"/>
    <property type="project" value="InterPro"/>
</dbReference>
<dbReference type="PANTHER" id="PTHR43228:SF1">
    <property type="entry name" value="TWO-COMPONENT RESPONSE REGULATOR ARR22"/>
    <property type="match status" value="1"/>
</dbReference>
<feature type="modified residue" description="4-aspartylphosphate" evidence="1">
    <location>
        <position position="64"/>
    </location>
</feature>
<proteinExistence type="predicted"/>
<dbReference type="PROSITE" id="PS50110">
    <property type="entry name" value="RESPONSE_REGULATORY"/>
    <property type="match status" value="1"/>
</dbReference>
<dbReference type="Pfam" id="PF07228">
    <property type="entry name" value="SpoIIE"/>
    <property type="match status" value="1"/>
</dbReference>
<protein>
    <submittedName>
        <fullName evidence="4">Response regulator</fullName>
    </submittedName>
</protein>
<reference evidence="4" key="2">
    <citation type="submission" date="2021-08" db="EMBL/GenBank/DDBJ databases">
        <authorList>
            <person name="Dalcin Martins P."/>
        </authorList>
    </citation>
    <scope>NUCLEOTIDE SEQUENCE</scope>
    <source>
        <strain evidence="4">MAG_39</strain>
    </source>
</reference>
<evidence type="ECO:0000256" key="2">
    <source>
        <dbReference type="SAM" id="Coils"/>
    </source>
</evidence>
<sequence>MTQARQLAELTRDLTVLYAEDEEITRRIMEKMLTPLFKRVILAEDGREGLEKFRQNAVDIVLTDNLMPRMNGLDLIEEIRRTDIKVPIILITAYMDTEFLIKAINLGVTQFAAKPISFNNLLGAIEIAVQRALIENLARKSQEQELELLKYREKYHFAQQERAFKKELNIIRNDLFLRKIDVVDTAGRRGEWVISIYYKPLDILSGDSYSVREVGEGKIVLFLADAMGKGLSASVTSILSTSFANYLINEMKETGDFEFGRFIRGYTKFIKRELLEDEIVSASFLYLDLVSETMEAALFSMPPVLCQAADGGVVRIKSNNVPLVRFLDEAAIERHDISTFRKILVHTDGLSESFRSRDALYQDCLESDFTLSPFKDDLSSRFARKVEKPDDDVTFIFLRKLDYTLIWKKVFVAESRLEELTKATAAVEGLLSTVDAGEDLKGAFVNSLTEVLMNAYEHGNLNIDLDLKNSLVREGNYEGYLLKTERETSKRITITLSLAEQDGEELLLLSVADEGPGFDTLLLQETDFDSHRLNGRGIRIARCLSDELFYNKKGNEVTVLKKIVKE</sequence>
<dbReference type="InterPro" id="IPR036890">
    <property type="entry name" value="HATPase_C_sf"/>
</dbReference>
<evidence type="ECO:0000256" key="1">
    <source>
        <dbReference type="PROSITE-ProRule" id="PRU00169"/>
    </source>
</evidence>
<evidence type="ECO:0000313" key="5">
    <source>
        <dbReference type="Proteomes" id="UP000705867"/>
    </source>
</evidence>
<dbReference type="Gene3D" id="3.60.40.10">
    <property type="entry name" value="PPM-type phosphatase domain"/>
    <property type="match status" value="1"/>
</dbReference>
<dbReference type="InterPro" id="IPR001789">
    <property type="entry name" value="Sig_transdc_resp-reg_receiver"/>
</dbReference>
<organism evidence="4 5">
    <name type="scientific">Candidatus Nitrobium versatile</name>
    <dbReference type="NCBI Taxonomy" id="2884831"/>
    <lineage>
        <taxon>Bacteria</taxon>
        <taxon>Pseudomonadati</taxon>
        <taxon>Nitrospirota</taxon>
        <taxon>Nitrospiria</taxon>
        <taxon>Nitrospirales</taxon>
        <taxon>Nitrospiraceae</taxon>
        <taxon>Candidatus Nitrobium</taxon>
    </lineage>
</organism>
<accession>A0A953JDA4</accession>
<dbReference type="InterPro" id="IPR052048">
    <property type="entry name" value="ST_Response_Regulator"/>
</dbReference>
<dbReference type="AlphaFoldDB" id="A0A953JDA4"/>
<dbReference type="InterPro" id="IPR011006">
    <property type="entry name" value="CheY-like_superfamily"/>
</dbReference>
<dbReference type="InterPro" id="IPR003594">
    <property type="entry name" value="HATPase_dom"/>
</dbReference>
<dbReference type="Gene3D" id="3.40.50.2300">
    <property type="match status" value="1"/>
</dbReference>
<evidence type="ECO:0000313" key="4">
    <source>
        <dbReference type="EMBL" id="MBZ0156475.1"/>
    </source>
</evidence>
<keyword evidence="1" id="KW-0597">Phosphoprotein</keyword>
<evidence type="ECO:0000259" key="3">
    <source>
        <dbReference type="PROSITE" id="PS50110"/>
    </source>
</evidence>
<dbReference type="CDD" id="cd17536">
    <property type="entry name" value="REC_YesN-like"/>
    <property type="match status" value="1"/>
</dbReference>
<dbReference type="PANTHER" id="PTHR43228">
    <property type="entry name" value="TWO-COMPONENT RESPONSE REGULATOR"/>
    <property type="match status" value="1"/>
</dbReference>
<dbReference type="Gene3D" id="3.30.565.10">
    <property type="entry name" value="Histidine kinase-like ATPase, C-terminal domain"/>
    <property type="match status" value="1"/>
</dbReference>
<dbReference type="CDD" id="cd16936">
    <property type="entry name" value="HATPase_RsbW-like"/>
    <property type="match status" value="1"/>
</dbReference>
<dbReference type="Proteomes" id="UP000705867">
    <property type="component" value="Unassembled WGS sequence"/>
</dbReference>
<dbReference type="EMBL" id="JAIOIV010000076">
    <property type="protein sequence ID" value="MBZ0156475.1"/>
    <property type="molecule type" value="Genomic_DNA"/>
</dbReference>
<feature type="domain" description="Response regulatory" evidence="3">
    <location>
        <begin position="15"/>
        <end position="129"/>
    </location>
</feature>
<dbReference type="SUPFAM" id="SSF52172">
    <property type="entry name" value="CheY-like"/>
    <property type="match status" value="1"/>
</dbReference>
<keyword evidence="2" id="KW-0175">Coiled coil</keyword>
<reference evidence="4" key="1">
    <citation type="journal article" date="2021" name="bioRxiv">
        <title>Unraveling nitrogen, sulfur and carbon metabolic pathways and microbial community transcriptional responses to substrate deprivation and toxicity stresses in a bioreactor mimicking anoxic brackish coastal sediment conditions.</title>
        <authorList>
            <person name="Martins P.D."/>
            <person name="Echeveste M.J."/>
            <person name="Arshad A."/>
            <person name="Kurth J."/>
            <person name="Ouboter H."/>
            <person name="Jetten M.S.M."/>
            <person name="Welte C.U."/>
        </authorList>
    </citation>
    <scope>NUCLEOTIDE SEQUENCE</scope>
    <source>
        <strain evidence="4">MAG_39</strain>
    </source>
</reference>
<feature type="coiled-coil region" evidence="2">
    <location>
        <begin position="134"/>
        <end position="161"/>
    </location>
</feature>
<dbReference type="Pfam" id="PF00072">
    <property type="entry name" value="Response_reg"/>
    <property type="match status" value="1"/>
</dbReference>
<comment type="caution">
    <text evidence="4">The sequence shown here is derived from an EMBL/GenBank/DDBJ whole genome shotgun (WGS) entry which is preliminary data.</text>
</comment>
<dbReference type="InterPro" id="IPR001932">
    <property type="entry name" value="PPM-type_phosphatase-like_dom"/>
</dbReference>
<gene>
    <name evidence="4" type="ORF">K8I29_09750</name>
</gene>
<dbReference type="Pfam" id="PF13581">
    <property type="entry name" value="HATPase_c_2"/>
    <property type="match status" value="1"/>
</dbReference>
<dbReference type="SMART" id="SM00448">
    <property type="entry name" value="REC"/>
    <property type="match status" value="1"/>
</dbReference>
<name>A0A953JDA4_9BACT</name>